<evidence type="ECO:0000313" key="1">
    <source>
        <dbReference type="EMBL" id="EAC1531470.1"/>
    </source>
</evidence>
<reference evidence="1 2" key="1">
    <citation type="submission" date="2018-10" db="EMBL/GenBank/DDBJ databases">
        <authorList>
            <consortium name="NARMS: The National Antimicrobial Resistance Monitoring System"/>
        </authorList>
    </citation>
    <scope>NUCLEOTIDE SEQUENCE [LARGE SCALE GENOMIC DNA]</scope>
    <source>
        <strain evidence="1 2">CVM N17EC1330</strain>
    </source>
</reference>
<evidence type="ECO:0000313" key="2">
    <source>
        <dbReference type="Proteomes" id="UP000382540"/>
    </source>
</evidence>
<dbReference type="EMBL" id="AAAGZE010000007">
    <property type="protein sequence ID" value="EAC1531470.1"/>
    <property type="molecule type" value="Genomic_DNA"/>
</dbReference>
<comment type="caution">
    <text evidence="1">The sequence shown here is derived from an EMBL/GenBank/DDBJ whole genome shotgun (WGS) entry which is preliminary data.</text>
</comment>
<proteinExistence type="predicted"/>
<accession>A0A3L4RN62</accession>
<dbReference type="AlphaFoldDB" id="A0A3L4RN62"/>
<name>A0A3L4RN62_ECOLX</name>
<protein>
    <submittedName>
        <fullName evidence="1">Uncharacterized protein</fullName>
    </submittedName>
</protein>
<organism evidence="1 2">
    <name type="scientific">Escherichia coli</name>
    <dbReference type="NCBI Taxonomy" id="562"/>
    <lineage>
        <taxon>Bacteria</taxon>
        <taxon>Pseudomonadati</taxon>
        <taxon>Pseudomonadota</taxon>
        <taxon>Gammaproteobacteria</taxon>
        <taxon>Enterobacterales</taxon>
        <taxon>Enterobacteriaceae</taxon>
        <taxon>Escherichia</taxon>
    </lineage>
</organism>
<sequence length="60" mass="7429">MLFCEYDSILLVVLRKKTLIFTINKFKTTHTKYFCIYGYRKRFRSSIRHILYLVLVKCRF</sequence>
<dbReference type="Proteomes" id="UP000382540">
    <property type="component" value="Unassembled WGS sequence"/>
</dbReference>
<gene>
    <name evidence="1" type="ORF">D9J61_05480</name>
</gene>